<name>A0A844GC36_9NEIS</name>
<reference evidence="2 3" key="1">
    <citation type="submission" date="2019-11" db="EMBL/GenBank/DDBJ databases">
        <title>Draft genome sequence of Paludibacterium sp. dN18-1.</title>
        <authorList>
            <person name="Im W.-T."/>
        </authorList>
    </citation>
    <scope>NUCLEOTIDE SEQUENCE [LARGE SCALE GENOMIC DNA]</scope>
    <source>
        <strain evidence="3">dN 18-1</strain>
    </source>
</reference>
<comment type="caution">
    <text evidence="2">The sequence shown here is derived from an EMBL/GenBank/DDBJ whole genome shotgun (WGS) entry which is preliminary data.</text>
</comment>
<proteinExistence type="predicted"/>
<accession>A0A844GC36</accession>
<feature type="signal peptide" evidence="1">
    <location>
        <begin position="1"/>
        <end position="20"/>
    </location>
</feature>
<dbReference type="PROSITE" id="PS51257">
    <property type="entry name" value="PROKAR_LIPOPROTEIN"/>
    <property type="match status" value="1"/>
</dbReference>
<keyword evidence="1" id="KW-0732">Signal</keyword>
<organism evidence="2 3">
    <name type="scientific">Paludibacterium denitrificans</name>
    <dbReference type="NCBI Taxonomy" id="2675226"/>
    <lineage>
        <taxon>Bacteria</taxon>
        <taxon>Pseudomonadati</taxon>
        <taxon>Pseudomonadota</taxon>
        <taxon>Betaproteobacteria</taxon>
        <taxon>Neisseriales</taxon>
        <taxon>Chromobacteriaceae</taxon>
        <taxon>Paludibacterium</taxon>
    </lineage>
</organism>
<dbReference type="EMBL" id="WLYX01000001">
    <property type="protein sequence ID" value="MTD32910.1"/>
    <property type="molecule type" value="Genomic_DNA"/>
</dbReference>
<evidence type="ECO:0000313" key="3">
    <source>
        <dbReference type="Proteomes" id="UP000446658"/>
    </source>
</evidence>
<evidence type="ECO:0000313" key="2">
    <source>
        <dbReference type="EMBL" id="MTD32910.1"/>
    </source>
</evidence>
<keyword evidence="3" id="KW-1185">Reference proteome</keyword>
<protein>
    <submittedName>
        <fullName evidence="2">Uncharacterized protein</fullName>
    </submittedName>
</protein>
<sequence length="117" mass="12946">MKRIAQFLTIWFLACPVVQAAPGLTEQTKQVAHAYLKEVVRQQGLSWADFTIQVLPASRAATPCNQSYQLEPTDTRFLSRMRFTAYCPGNPQGTDIIVRADMSADVVTASRDIAAGR</sequence>
<gene>
    <name evidence="2" type="ORF">GKE73_05835</name>
</gene>
<dbReference type="Proteomes" id="UP000446658">
    <property type="component" value="Unassembled WGS sequence"/>
</dbReference>
<feature type="chain" id="PRO_5032583358" evidence="1">
    <location>
        <begin position="21"/>
        <end position="117"/>
    </location>
</feature>
<evidence type="ECO:0000256" key="1">
    <source>
        <dbReference type="SAM" id="SignalP"/>
    </source>
</evidence>
<dbReference type="AlphaFoldDB" id="A0A844GC36"/>